<organism evidence="2">
    <name type="scientific">viral metagenome</name>
    <dbReference type="NCBI Taxonomy" id="1070528"/>
    <lineage>
        <taxon>unclassified sequences</taxon>
        <taxon>metagenomes</taxon>
        <taxon>organismal metagenomes</taxon>
    </lineage>
</organism>
<proteinExistence type="predicted"/>
<dbReference type="EMBL" id="MN740240">
    <property type="protein sequence ID" value="QHT95426.1"/>
    <property type="molecule type" value="Genomic_DNA"/>
</dbReference>
<evidence type="ECO:0000256" key="1">
    <source>
        <dbReference type="SAM" id="Phobius"/>
    </source>
</evidence>
<accession>A0A6C0ISN4</accession>
<feature type="transmembrane region" description="Helical" evidence="1">
    <location>
        <begin position="6"/>
        <end position="28"/>
    </location>
</feature>
<reference evidence="2" key="1">
    <citation type="journal article" date="2020" name="Nature">
        <title>Giant virus diversity and host interactions through global metagenomics.</title>
        <authorList>
            <person name="Schulz F."/>
            <person name="Roux S."/>
            <person name="Paez-Espino D."/>
            <person name="Jungbluth S."/>
            <person name="Walsh D.A."/>
            <person name="Denef V.J."/>
            <person name="McMahon K.D."/>
            <person name="Konstantinidis K.T."/>
            <person name="Eloe-Fadrosh E.A."/>
            <person name="Kyrpides N.C."/>
            <person name="Woyke T."/>
        </authorList>
    </citation>
    <scope>NUCLEOTIDE SEQUENCE</scope>
    <source>
        <strain evidence="2">GVMAG-M-3300024261-8</strain>
    </source>
</reference>
<keyword evidence="1" id="KW-0472">Membrane</keyword>
<dbReference type="AlphaFoldDB" id="A0A6C0ISN4"/>
<keyword evidence="1" id="KW-0812">Transmembrane</keyword>
<keyword evidence="1" id="KW-1133">Transmembrane helix</keyword>
<evidence type="ECO:0000313" key="2">
    <source>
        <dbReference type="EMBL" id="QHT95426.1"/>
    </source>
</evidence>
<sequence length="40" mass="4230">MADLDTLIGVDGVIVLIGADTLITTLFFGDRYVGKTISSQ</sequence>
<name>A0A6C0ISN4_9ZZZZ</name>
<protein>
    <submittedName>
        <fullName evidence="2">Uncharacterized protein</fullName>
    </submittedName>
</protein>